<accession>A0AA87ZHL5</accession>
<feature type="compositionally biased region" description="Polar residues" evidence="1">
    <location>
        <begin position="1"/>
        <end position="18"/>
    </location>
</feature>
<sequence length="53" mass="5488">MSLPTSSQSLPFSSQIQPSPRRLGGRLPSTLFAAATATATAVISHLSKLGDFS</sequence>
<protein>
    <submittedName>
        <fullName evidence="2">Uncharacterized protein</fullName>
    </submittedName>
</protein>
<evidence type="ECO:0000313" key="2">
    <source>
        <dbReference type="EMBL" id="GMN31980.1"/>
    </source>
</evidence>
<keyword evidence="3" id="KW-1185">Reference proteome</keyword>
<reference evidence="2" key="1">
    <citation type="submission" date="2023-07" db="EMBL/GenBank/DDBJ databases">
        <title>draft genome sequence of fig (Ficus carica).</title>
        <authorList>
            <person name="Takahashi T."/>
            <person name="Nishimura K."/>
        </authorList>
    </citation>
    <scope>NUCLEOTIDE SEQUENCE</scope>
</reference>
<proteinExistence type="predicted"/>
<name>A0AA87ZHL5_FICCA</name>
<evidence type="ECO:0000256" key="1">
    <source>
        <dbReference type="SAM" id="MobiDB-lite"/>
    </source>
</evidence>
<dbReference type="EMBL" id="BTGU01000003">
    <property type="protein sequence ID" value="GMN31980.1"/>
    <property type="molecule type" value="Genomic_DNA"/>
</dbReference>
<evidence type="ECO:0000313" key="3">
    <source>
        <dbReference type="Proteomes" id="UP001187192"/>
    </source>
</evidence>
<feature type="region of interest" description="Disordered" evidence="1">
    <location>
        <begin position="1"/>
        <end position="24"/>
    </location>
</feature>
<comment type="caution">
    <text evidence="2">The sequence shown here is derived from an EMBL/GenBank/DDBJ whole genome shotgun (WGS) entry which is preliminary data.</text>
</comment>
<gene>
    <name evidence="2" type="ORF">TIFTF001_003483</name>
</gene>
<dbReference type="Proteomes" id="UP001187192">
    <property type="component" value="Unassembled WGS sequence"/>
</dbReference>
<dbReference type="AlphaFoldDB" id="A0AA87ZHL5"/>
<organism evidence="2 3">
    <name type="scientific">Ficus carica</name>
    <name type="common">Common fig</name>
    <dbReference type="NCBI Taxonomy" id="3494"/>
    <lineage>
        <taxon>Eukaryota</taxon>
        <taxon>Viridiplantae</taxon>
        <taxon>Streptophyta</taxon>
        <taxon>Embryophyta</taxon>
        <taxon>Tracheophyta</taxon>
        <taxon>Spermatophyta</taxon>
        <taxon>Magnoliopsida</taxon>
        <taxon>eudicotyledons</taxon>
        <taxon>Gunneridae</taxon>
        <taxon>Pentapetalae</taxon>
        <taxon>rosids</taxon>
        <taxon>fabids</taxon>
        <taxon>Rosales</taxon>
        <taxon>Moraceae</taxon>
        <taxon>Ficeae</taxon>
        <taxon>Ficus</taxon>
    </lineage>
</organism>